<protein>
    <submittedName>
        <fullName evidence="2">Uncharacterized protein</fullName>
    </submittedName>
</protein>
<feature type="compositionally biased region" description="Low complexity" evidence="1">
    <location>
        <begin position="154"/>
        <end position="164"/>
    </location>
</feature>
<proteinExistence type="predicted"/>
<organism evidence="2 3">
    <name type="scientific">Dibothriocephalus latus</name>
    <name type="common">Fish tapeworm</name>
    <name type="synonym">Diphyllobothrium latum</name>
    <dbReference type="NCBI Taxonomy" id="60516"/>
    <lineage>
        <taxon>Eukaryota</taxon>
        <taxon>Metazoa</taxon>
        <taxon>Spiralia</taxon>
        <taxon>Lophotrochozoa</taxon>
        <taxon>Platyhelminthes</taxon>
        <taxon>Cestoda</taxon>
        <taxon>Eucestoda</taxon>
        <taxon>Diphyllobothriidea</taxon>
        <taxon>Diphyllobothriidae</taxon>
        <taxon>Dibothriocephalus</taxon>
    </lineage>
</organism>
<dbReference type="EMBL" id="UYRU01058128">
    <property type="protein sequence ID" value="VDN14057.1"/>
    <property type="molecule type" value="Genomic_DNA"/>
</dbReference>
<reference evidence="2 3" key="1">
    <citation type="submission" date="2018-11" db="EMBL/GenBank/DDBJ databases">
        <authorList>
            <consortium name="Pathogen Informatics"/>
        </authorList>
    </citation>
    <scope>NUCLEOTIDE SEQUENCE [LARGE SCALE GENOMIC DNA]</scope>
</reference>
<feature type="compositionally biased region" description="Basic and acidic residues" evidence="1">
    <location>
        <begin position="173"/>
        <end position="183"/>
    </location>
</feature>
<feature type="compositionally biased region" description="Acidic residues" evidence="1">
    <location>
        <begin position="25"/>
        <end position="47"/>
    </location>
</feature>
<evidence type="ECO:0000313" key="2">
    <source>
        <dbReference type="EMBL" id="VDN14057.1"/>
    </source>
</evidence>
<evidence type="ECO:0000256" key="1">
    <source>
        <dbReference type="SAM" id="MobiDB-lite"/>
    </source>
</evidence>
<evidence type="ECO:0000313" key="3">
    <source>
        <dbReference type="Proteomes" id="UP000281553"/>
    </source>
</evidence>
<feature type="region of interest" description="Disordered" evidence="1">
    <location>
        <begin position="19"/>
        <end position="47"/>
    </location>
</feature>
<name>A0A3P7LQW8_DIBLA</name>
<dbReference type="AlphaFoldDB" id="A0A3P7LQW8"/>
<accession>A0A3P7LQW8</accession>
<sequence>MEKCLSLYWSRVEAAISDLQGGKEVEEEEGKVDEEKGTEDEDMDTDSVDNRLDLEELSGIPFEAHILMARMMMELEMNERAADVLEALLEEDDENAEVYYLISVVGQQLWKESDPERLRHYVTMAKLFCAKEGDTELSDEMDALLQTLPAERTPSVSMDDGPMSSDDDDDEAEKGKEQDEGNS</sequence>
<dbReference type="Proteomes" id="UP000281553">
    <property type="component" value="Unassembled WGS sequence"/>
</dbReference>
<gene>
    <name evidence="2" type="ORF">DILT_LOCUS9888</name>
</gene>
<keyword evidence="3" id="KW-1185">Reference proteome</keyword>
<dbReference type="OrthoDB" id="1914839at2759"/>
<feature type="region of interest" description="Disordered" evidence="1">
    <location>
        <begin position="148"/>
        <end position="183"/>
    </location>
</feature>